<dbReference type="Gene3D" id="1.10.260.40">
    <property type="entry name" value="lambda repressor-like DNA-binding domains"/>
    <property type="match status" value="1"/>
</dbReference>
<dbReference type="InterPro" id="IPR010982">
    <property type="entry name" value="Lambda_DNA-bd_dom_sf"/>
</dbReference>
<dbReference type="EMBL" id="WBVX01000049">
    <property type="protein sequence ID" value="KAB2676219.1"/>
    <property type="molecule type" value="Genomic_DNA"/>
</dbReference>
<reference evidence="1 2" key="1">
    <citation type="submission" date="2019-09" db="EMBL/GenBank/DDBJ databases">
        <title>Taxonomic organization of the family Brucellaceae based on a phylogenomic approach.</title>
        <authorList>
            <person name="Leclercq S."/>
            <person name="Cloeckaert A."/>
            <person name="Zygmunt M.S."/>
        </authorList>
    </citation>
    <scope>NUCLEOTIDE SEQUENCE [LARGE SCALE GENOMIC DNA]</scope>
    <source>
        <strain evidence="1 2">WS1830</strain>
    </source>
</reference>
<comment type="caution">
    <text evidence="1">The sequence shown here is derived from an EMBL/GenBank/DDBJ whole genome shotgun (WGS) entry which is preliminary data.</text>
</comment>
<name>A0A6L3Y9N1_9HYPH</name>
<dbReference type="Proteomes" id="UP000481643">
    <property type="component" value="Unassembled WGS sequence"/>
</dbReference>
<dbReference type="AlphaFoldDB" id="A0A6L3Y9N1"/>
<sequence>MAENKHRGPTLDSFLAEEGVLAEFQAKAIKEVIAWQLAEAMRERKLSKKRLALLMHTSRTQVDRVLDPADGNVTIETLQRAAAVVGRRVELALI</sequence>
<protein>
    <submittedName>
        <fullName evidence="1">Fis family transcriptional regulator</fullName>
    </submittedName>
</protein>
<organism evidence="1 2">
    <name type="scientific">Brucella tritici</name>
    <dbReference type="NCBI Taxonomy" id="94626"/>
    <lineage>
        <taxon>Bacteria</taxon>
        <taxon>Pseudomonadati</taxon>
        <taxon>Pseudomonadota</taxon>
        <taxon>Alphaproteobacteria</taxon>
        <taxon>Hyphomicrobiales</taxon>
        <taxon>Brucellaceae</taxon>
        <taxon>Brucella/Ochrobactrum group</taxon>
        <taxon>Brucella</taxon>
    </lineage>
</organism>
<evidence type="ECO:0000313" key="2">
    <source>
        <dbReference type="Proteomes" id="UP000481643"/>
    </source>
</evidence>
<accession>A0A6L3Y9N1</accession>
<dbReference type="RefSeq" id="WP_142640217.1">
    <property type="nucleotide sequence ID" value="NZ_WBVX01000049.1"/>
</dbReference>
<dbReference type="GO" id="GO:0003677">
    <property type="term" value="F:DNA binding"/>
    <property type="evidence" value="ECO:0007669"/>
    <property type="project" value="InterPro"/>
</dbReference>
<proteinExistence type="predicted"/>
<evidence type="ECO:0000313" key="1">
    <source>
        <dbReference type="EMBL" id="KAB2676219.1"/>
    </source>
</evidence>
<gene>
    <name evidence="1" type="ORF">F9L08_26865</name>
</gene>
<dbReference type="SUPFAM" id="SSF47413">
    <property type="entry name" value="lambda repressor-like DNA-binding domains"/>
    <property type="match status" value="1"/>
</dbReference>